<protein>
    <recommendedName>
        <fullName evidence="4">Tetratricopeptide repeat protein</fullName>
    </recommendedName>
</protein>
<feature type="signal peptide" evidence="1">
    <location>
        <begin position="1"/>
        <end position="25"/>
    </location>
</feature>
<name>A0ABP7U7E5_9BACT</name>
<sequence>MFMQHLKCYWLATALLLLAPHLSWGQWKLVNDDCAFPAGKRYFNSVADDRPVTNADVDRPATSTTKLPKPLPHAADVAKAEQEYAAGQYAEAAKRLKPFIAEKVISPKVLSLYARSLYRVPGAKDQSYVAYQRLIALLDAYGREDATTSVIYLSFGESYYKLATMQMDKSQWKLAAYNLSRFLYTLNAVPSWKTDDIYQSALEYQTECFAKQGNVALTRHYGQRTLKFFPQNQYVLPYLARLPAAPTVRP</sequence>
<keyword evidence="1" id="KW-0732">Signal</keyword>
<dbReference type="Proteomes" id="UP001501469">
    <property type="component" value="Unassembled WGS sequence"/>
</dbReference>
<comment type="caution">
    <text evidence="2">The sequence shown here is derived from an EMBL/GenBank/DDBJ whole genome shotgun (WGS) entry which is preliminary data.</text>
</comment>
<evidence type="ECO:0000313" key="2">
    <source>
        <dbReference type="EMBL" id="GAA4037250.1"/>
    </source>
</evidence>
<feature type="chain" id="PRO_5045203242" description="Tetratricopeptide repeat protein" evidence="1">
    <location>
        <begin position="26"/>
        <end position="250"/>
    </location>
</feature>
<evidence type="ECO:0000313" key="3">
    <source>
        <dbReference type="Proteomes" id="UP001501469"/>
    </source>
</evidence>
<accession>A0ABP7U7E5</accession>
<proteinExistence type="predicted"/>
<organism evidence="2 3">
    <name type="scientific">Hymenobacter glaciei</name>
    <dbReference type="NCBI Taxonomy" id="877209"/>
    <lineage>
        <taxon>Bacteria</taxon>
        <taxon>Pseudomonadati</taxon>
        <taxon>Bacteroidota</taxon>
        <taxon>Cytophagia</taxon>
        <taxon>Cytophagales</taxon>
        <taxon>Hymenobacteraceae</taxon>
        <taxon>Hymenobacter</taxon>
    </lineage>
</organism>
<gene>
    <name evidence="2" type="ORF">GCM10022409_22740</name>
</gene>
<keyword evidence="3" id="KW-1185">Reference proteome</keyword>
<dbReference type="Gene3D" id="1.25.40.10">
    <property type="entry name" value="Tetratricopeptide repeat domain"/>
    <property type="match status" value="1"/>
</dbReference>
<dbReference type="InterPro" id="IPR011990">
    <property type="entry name" value="TPR-like_helical_dom_sf"/>
</dbReference>
<dbReference type="EMBL" id="BAABDK010000017">
    <property type="protein sequence ID" value="GAA4037250.1"/>
    <property type="molecule type" value="Genomic_DNA"/>
</dbReference>
<evidence type="ECO:0008006" key="4">
    <source>
        <dbReference type="Google" id="ProtNLM"/>
    </source>
</evidence>
<reference evidence="3" key="1">
    <citation type="journal article" date="2019" name="Int. J. Syst. Evol. Microbiol.">
        <title>The Global Catalogue of Microorganisms (GCM) 10K type strain sequencing project: providing services to taxonomists for standard genome sequencing and annotation.</title>
        <authorList>
            <consortium name="The Broad Institute Genomics Platform"/>
            <consortium name="The Broad Institute Genome Sequencing Center for Infectious Disease"/>
            <person name="Wu L."/>
            <person name="Ma J."/>
        </authorList>
    </citation>
    <scope>NUCLEOTIDE SEQUENCE [LARGE SCALE GENOMIC DNA]</scope>
    <source>
        <strain evidence="3">JCM 17225</strain>
    </source>
</reference>
<evidence type="ECO:0000256" key="1">
    <source>
        <dbReference type="SAM" id="SignalP"/>
    </source>
</evidence>